<dbReference type="KEGG" id="als:DJ013_11850"/>
<sequence>MSNLIKELYQNLEMDSAVIPINHEIKIENKGMLGMEYKNLHYLYALRKYEEYFRFHYARLKILILSETPFSDTQTLEVRETIDSILKDIKYELVIIPKSQADEDILHELENTPLDYFLFPTDDYFYNYISNSIEKDSLPGELKFSLIRLYITPENVKEDFTFQKIELKPL</sequence>
<dbReference type="RefSeq" id="WP_111372020.1">
    <property type="nucleotide sequence ID" value="NZ_CP029480.1"/>
</dbReference>
<protein>
    <submittedName>
        <fullName evidence="1">Uncharacterized protein</fullName>
    </submittedName>
</protein>
<gene>
    <name evidence="1" type="ORF">DJ013_11850</name>
</gene>
<name>A0A2Z4GCG6_9BACT</name>
<keyword evidence="2" id="KW-1185">Reference proteome</keyword>
<organism evidence="1 2">
    <name type="scientific">Arcticibacterium luteifluviistationis</name>
    <dbReference type="NCBI Taxonomy" id="1784714"/>
    <lineage>
        <taxon>Bacteria</taxon>
        <taxon>Pseudomonadati</taxon>
        <taxon>Bacteroidota</taxon>
        <taxon>Cytophagia</taxon>
        <taxon>Cytophagales</taxon>
        <taxon>Leadbetterellaceae</taxon>
        <taxon>Arcticibacterium</taxon>
    </lineage>
</organism>
<evidence type="ECO:0000313" key="2">
    <source>
        <dbReference type="Proteomes" id="UP000249873"/>
    </source>
</evidence>
<dbReference type="EMBL" id="CP029480">
    <property type="protein sequence ID" value="AWV98827.1"/>
    <property type="molecule type" value="Genomic_DNA"/>
</dbReference>
<dbReference type="AlphaFoldDB" id="A0A2Z4GCG6"/>
<dbReference type="Proteomes" id="UP000249873">
    <property type="component" value="Chromosome"/>
</dbReference>
<reference evidence="1 2" key="1">
    <citation type="submission" date="2018-05" db="EMBL/GenBank/DDBJ databases">
        <title>Complete genome sequence of Arcticibacterium luteifluviistationis SM1504T, a cytophagaceae bacterium isolated from Arctic surface seawater.</title>
        <authorList>
            <person name="Li Y."/>
            <person name="Qin Q.-L."/>
        </authorList>
    </citation>
    <scope>NUCLEOTIDE SEQUENCE [LARGE SCALE GENOMIC DNA]</scope>
    <source>
        <strain evidence="1 2">SM1504</strain>
    </source>
</reference>
<proteinExistence type="predicted"/>
<evidence type="ECO:0000313" key="1">
    <source>
        <dbReference type="EMBL" id="AWV98827.1"/>
    </source>
</evidence>
<accession>A0A2Z4GCG6</accession>